<sequence length="291" mass="31809">MMNTTLCQSCGMPLTTPAQFGTEADGNATREYCIYCYKNGQFEQPNIPLEGMIEMCTAILKGEGMDEESARSMLQNQLPYLKRWNGTVERGTSARLGDDSNDTSGSSVPTGFTNPANSTIATESYGLSGALLGLSEPVRYVTLPAKRLAGVSARTTNAIEISGKGCIQGLWNQYFPSDQLPAPEVARYGCYSDYTDGITGEYTILVGHEVTFDEVLLEGMDSVDLPPATYAVFTSRRGPMAEVVGEAWGAVWAWADQHKRTFTGDFELYDERSIDPENVQVDVYIAVQSMQ</sequence>
<dbReference type="SUPFAM" id="SSF55136">
    <property type="entry name" value="Probable bacterial effector-binding domain"/>
    <property type="match status" value="1"/>
</dbReference>
<name>A0ABT9WIT1_9BACL</name>
<dbReference type="InterPro" id="IPR025868">
    <property type="entry name" value="Zn_ribbon_dom_put"/>
</dbReference>
<dbReference type="Proteomes" id="UP001233836">
    <property type="component" value="Unassembled WGS sequence"/>
</dbReference>
<organism evidence="3 4">
    <name type="scientific">Paenibacillus tundrae</name>
    <dbReference type="NCBI Taxonomy" id="528187"/>
    <lineage>
        <taxon>Bacteria</taxon>
        <taxon>Bacillati</taxon>
        <taxon>Bacillota</taxon>
        <taxon>Bacilli</taxon>
        <taxon>Bacillales</taxon>
        <taxon>Paenibacillaceae</taxon>
        <taxon>Paenibacillus</taxon>
    </lineage>
</organism>
<dbReference type="InterPro" id="IPR011256">
    <property type="entry name" value="Reg_factor_effector_dom_sf"/>
</dbReference>
<dbReference type="InterPro" id="IPR029441">
    <property type="entry name" value="Cass2"/>
</dbReference>
<dbReference type="SMART" id="SM00871">
    <property type="entry name" value="AraC_E_bind"/>
    <property type="match status" value="1"/>
</dbReference>
<dbReference type="PANTHER" id="PTHR36444">
    <property type="entry name" value="TRANSCRIPTIONAL REGULATOR PROTEIN YOBU-RELATED"/>
    <property type="match status" value="1"/>
</dbReference>
<feature type="region of interest" description="Disordered" evidence="1">
    <location>
        <begin position="91"/>
        <end position="115"/>
    </location>
</feature>
<dbReference type="Pfam" id="PF12674">
    <property type="entry name" value="Zn_ribbon_2"/>
    <property type="match status" value="1"/>
</dbReference>
<keyword evidence="4" id="KW-1185">Reference proteome</keyword>
<proteinExistence type="predicted"/>
<evidence type="ECO:0000259" key="2">
    <source>
        <dbReference type="SMART" id="SM00871"/>
    </source>
</evidence>
<protein>
    <submittedName>
        <fullName evidence="3">Transcriptional regulator YdeE</fullName>
    </submittedName>
</protein>
<dbReference type="Pfam" id="PF14526">
    <property type="entry name" value="Cass2"/>
    <property type="match status" value="1"/>
</dbReference>
<comment type="caution">
    <text evidence="3">The sequence shown here is derived from an EMBL/GenBank/DDBJ whole genome shotgun (WGS) entry which is preliminary data.</text>
</comment>
<feature type="compositionally biased region" description="Polar residues" evidence="1">
    <location>
        <begin position="102"/>
        <end position="115"/>
    </location>
</feature>
<dbReference type="EMBL" id="JAUSTI010000016">
    <property type="protein sequence ID" value="MDQ0173075.1"/>
    <property type="molecule type" value="Genomic_DNA"/>
</dbReference>
<dbReference type="InterPro" id="IPR053182">
    <property type="entry name" value="YobU-like_regulator"/>
</dbReference>
<evidence type="ECO:0000313" key="3">
    <source>
        <dbReference type="EMBL" id="MDQ0173075.1"/>
    </source>
</evidence>
<evidence type="ECO:0000313" key="4">
    <source>
        <dbReference type="Proteomes" id="UP001233836"/>
    </source>
</evidence>
<accession>A0ABT9WIT1</accession>
<dbReference type="PANTHER" id="PTHR36444:SF2">
    <property type="entry name" value="TRANSCRIPTIONAL REGULATOR PROTEIN YOBU-RELATED"/>
    <property type="match status" value="1"/>
</dbReference>
<feature type="domain" description="AraC effector-binding" evidence="2">
    <location>
        <begin position="136"/>
        <end position="288"/>
    </location>
</feature>
<dbReference type="Gene3D" id="3.20.80.10">
    <property type="entry name" value="Regulatory factor, effector binding domain"/>
    <property type="match status" value="1"/>
</dbReference>
<reference evidence="3 4" key="1">
    <citation type="submission" date="2023-07" db="EMBL/GenBank/DDBJ databases">
        <title>Sorghum-associated microbial communities from plants grown in Nebraska, USA.</title>
        <authorList>
            <person name="Schachtman D."/>
        </authorList>
    </citation>
    <scope>NUCLEOTIDE SEQUENCE [LARGE SCALE GENOMIC DNA]</scope>
    <source>
        <strain evidence="3 4">DS1314</strain>
    </source>
</reference>
<gene>
    <name evidence="3" type="ORF">J2T19_004567</name>
</gene>
<evidence type="ECO:0000256" key="1">
    <source>
        <dbReference type="SAM" id="MobiDB-lite"/>
    </source>
</evidence>
<dbReference type="InterPro" id="IPR010499">
    <property type="entry name" value="AraC_E-bd"/>
</dbReference>